<comment type="caution">
    <text evidence="1">The sequence shown here is derived from an EMBL/GenBank/DDBJ whole genome shotgun (WGS) entry which is preliminary data.</text>
</comment>
<dbReference type="AlphaFoldDB" id="D1PQ44"/>
<dbReference type="HOGENOM" id="CLU_1708151_0_0_9"/>
<gene>
    <name evidence="1" type="ORF">SUBVAR_06511</name>
</gene>
<sequence length="154" mass="17147">MENEPFWIKVKNSHRGGSGTPEFAVENRKNRWKNSLSRRFSRFFRFDFFFGGLGGVQPQSRAPRLGSSGAFFRRFLRAQKAASKGSADVLCCFSSFFAKKEAKKLSRFGDEFLVNLSPLEKGVPAAACFVAAEGGMPPPAALSPPLPRPPWWAR</sequence>
<dbReference type="EMBL" id="ACBY02000031">
    <property type="protein sequence ID" value="EFB75186.1"/>
    <property type="molecule type" value="Genomic_DNA"/>
</dbReference>
<feature type="non-terminal residue" evidence="1">
    <location>
        <position position="154"/>
    </location>
</feature>
<proteinExistence type="predicted"/>
<keyword evidence="2" id="KW-1185">Reference proteome</keyword>
<evidence type="ECO:0000313" key="2">
    <source>
        <dbReference type="Proteomes" id="UP000003438"/>
    </source>
</evidence>
<dbReference type="RefSeq" id="WP_007047874.1">
    <property type="nucleotide sequence ID" value="NZ_GG704770.1"/>
</dbReference>
<evidence type="ECO:0000313" key="1">
    <source>
        <dbReference type="EMBL" id="EFB75186.1"/>
    </source>
</evidence>
<accession>D1PQ44</accession>
<organism evidence="1 2">
    <name type="scientific">Subdoligranulum variabile DSM 15176</name>
    <dbReference type="NCBI Taxonomy" id="411471"/>
    <lineage>
        <taxon>Bacteria</taxon>
        <taxon>Bacillati</taxon>
        <taxon>Bacillota</taxon>
        <taxon>Clostridia</taxon>
        <taxon>Eubacteriales</taxon>
        <taxon>Oscillospiraceae</taxon>
        <taxon>Subdoligranulum</taxon>
    </lineage>
</organism>
<protein>
    <submittedName>
        <fullName evidence="1">Uncharacterized protein</fullName>
    </submittedName>
</protein>
<name>D1PQ44_9FIRM</name>
<dbReference type="STRING" id="411471.SUBVAR_06511"/>
<reference evidence="1" key="1">
    <citation type="submission" date="2009-12" db="EMBL/GenBank/DDBJ databases">
        <authorList>
            <person name="Weinstock G."/>
            <person name="Sodergren E."/>
            <person name="Clifton S."/>
            <person name="Fulton L."/>
            <person name="Fulton B."/>
            <person name="Courtney L."/>
            <person name="Fronick C."/>
            <person name="Harrison M."/>
            <person name="Strong C."/>
            <person name="Farmer C."/>
            <person name="Delahaunty K."/>
            <person name="Markovic C."/>
            <person name="Hall O."/>
            <person name="Minx P."/>
            <person name="Tomlinson C."/>
            <person name="Mitreva M."/>
            <person name="Nelson J."/>
            <person name="Hou S."/>
            <person name="Wollam A."/>
            <person name="Pepin K.H."/>
            <person name="Johnson M."/>
            <person name="Bhonagiri V."/>
            <person name="Nash W.E."/>
            <person name="Warren W."/>
            <person name="Chinwalla A."/>
            <person name="Mardis E.R."/>
            <person name="Wilson R.K."/>
        </authorList>
    </citation>
    <scope>NUCLEOTIDE SEQUENCE [LARGE SCALE GENOMIC DNA]</scope>
    <source>
        <strain evidence="1">DSM 15176</strain>
    </source>
</reference>
<dbReference type="Proteomes" id="UP000003438">
    <property type="component" value="Unassembled WGS sequence"/>
</dbReference>